<keyword evidence="1" id="KW-0378">Hydrolase</keyword>
<dbReference type="AlphaFoldDB" id="A0A2S9Q110"/>
<evidence type="ECO:0000256" key="2">
    <source>
        <dbReference type="SAM" id="MobiDB-lite"/>
    </source>
</evidence>
<sequence>MATHAHGTGAHQDGDGRVPAGARDRAEEQAPAGDRDGGGGGDRDGGGRTALIVVDMINSYEHPDADLLLPSAREALPVLVELLGRAREQGVPVIYVNDNFGEWRSHHGEILETALAGPHAELVEPIRPDDASLFVVKARHSIFFETPLAYLLNQLRVRHVVLCGQVTEQCVLYSALDAHIRHFEVTVPVDAVAHIHASLADAALEMMRRNMGARTVRAKEVDFADGG</sequence>
<feature type="region of interest" description="Disordered" evidence="2">
    <location>
        <begin position="1"/>
        <end position="45"/>
    </location>
</feature>
<accession>A0A2S9Q110</accession>
<dbReference type="Gene3D" id="3.40.50.850">
    <property type="entry name" value="Isochorismatase-like"/>
    <property type="match status" value="1"/>
</dbReference>
<dbReference type="GO" id="GO:0016787">
    <property type="term" value="F:hydrolase activity"/>
    <property type="evidence" value="ECO:0007669"/>
    <property type="project" value="UniProtKB-KW"/>
</dbReference>
<dbReference type="CDD" id="cd00431">
    <property type="entry name" value="cysteine_hydrolases"/>
    <property type="match status" value="1"/>
</dbReference>
<proteinExistence type="predicted"/>
<dbReference type="InterPro" id="IPR036380">
    <property type="entry name" value="Isochorismatase-like_sf"/>
</dbReference>
<evidence type="ECO:0000313" key="5">
    <source>
        <dbReference type="Proteomes" id="UP000239322"/>
    </source>
</evidence>
<evidence type="ECO:0000259" key="3">
    <source>
        <dbReference type="Pfam" id="PF00857"/>
    </source>
</evidence>
<gene>
    <name evidence="4" type="ORF">C6N75_04675</name>
</gene>
<dbReference type="PANTHER" id="PTHR43540">
    <property type="entry name" value="PEROXYUREIDOACRYLATE/UREIDOACRYLATE AMIDOHYDROLASE-RELATED"/>
    <property type="match status" value="1"/>
</dbReference>
<dbReference type="Pfam" id="PF00857">
    <property type="entry name" value="Isochorismatase"/>
    <property type="match status" value="1"/>
</dbReference>
<evidence type="ECO:0000313" key="4">
    <source>
        <dbReference type="EMBL" id="PRH80346.1"/>
    </source>
</evidence>
<reference evidence="4 5" key="1">
    <citation type="submission" date="2018-03" db="EMBL/GenBank/DDBJ databases">
        <title>Novel Streptomyces sp. from soil.</title>
        <authorList>
            <person name="Tan G.Y.A."/>
            <person name="Lee Z.Y."/>
        </authorList>
    </citation>
    <scope>NUCLEOTIDE SEQUENCE [LARGE SCALE GENOMIC DNA]</scope>
    <source>
        <strain evidence="4 5">ST5x</strain>
    </source>
</reference>
<dbReference type="Proteomes" id="UP000239322">
    <property type="component" value="Unassembled WGS sequence"/>
</dbReference>
<evidence type="ECO:0000256" key="1">
    <source>
        <dbReference type="ARBA" id="ARBA00022801"/>
    </source>
</evidence>
<keyword evidence="5" id="KW-1185">Reference proteome</keyword>
<dbReference type="SUPFAM" id="SSF52499">
    <property type="entry name" value="Isochorismatase-like hydrolases"/>
    <property type="match status" value="1"/>
</dbReference>
<dbReference type="PANTHER" id="PTHR43540:SF6">
    <property type="entry name" value="ISOCHORISMATASE-LIKE DOMAIN-CONTAINING PROTEIN"/>
    <property type="match status" value="1"/>
</dbReference>
<protein>
    <submittedName>
        <fullName evidence="4">Isochorismatase</fullName>
    </submittedName>
</protein>
<organism evidence="4 5">
    <name type="scientific">Streptomyces solincola</name>
    <dbReference type="NCBI Taxonomy" id="2100817"/>
    <lineage>
        <taxon>Bacteria</taxon>
        <taxon>Bacillati</taxon>
        <taxon>Actinomycetota</taxon>
        <taxon>Actinomycetes</taxon>
        <taxon>Kitasatosporales</taxon>
        <taxon>Streptomycetaceae</taxon>
        <taxon>Streptomyces</taxon>
    </lineage>
</organism>
<feature type="domain" description="Isochorismatase-like" evidence="3">
    <location>
        <begin position="49"/>
        <end position="217"/>
    </location>
</feature>
<dbReference type="EMBL" id="PVLV01000064">
    <property type="protein sequence ID" value="PRH80346.1"/>
    <property type="molecule type" value="Genomic_DNA"/>
</dbReference>
<dbReference type="OrthoDB" id="4305745at2"/>
<feature type="compositionally biased region" description="Basic and acidic residues" evidence="2">
    <location>
        <begin position="12"/>
        <end position="45"/>
    </location>
</feature>
<name>A0A2S9Q110_9ACTN</name>
<dbReference type="InterPro" id="IPR050272">
    <property type="entry name" value="Isochorismatase-like_hydrls"/>
</dbReference>
<comment type="caution">
    <text evidence="4">The sequence shown here is derived from an EMBL/GenBank/DDBJ whole genome shotgun (WGS) entry which is preliminary data.</text>
</comment>
<dbReference type="InterPro" id="IPR000868">
    <property type="entry name" value="Isochorismatase-like_dom"/>
</dbReference>